<dbReference type="EMBL" id="JBHSEW010000001">
    <property type="protein sequence ID" value="MFC4620613.1"/>
    <property type="molecule type" value="Genomic_DNA"/>
</dbReference>
<accession>A0ABV9GUC8</accession>
<comment type="caution">
    <text evidence="2">The sequence shown here is derived from an EMBL/GenBank/DDBJ whole genome shotgun (WGS) entry which is preliminary data.</text>
</comment>
<dbReference type="Pfam" id="PF00561">
    <property type="entry name" value="Abhydrolase_1"/>
    <property type="match status" value="1"/>
</dbReference>
<dbReference type="PANTHER" id="PTHR43194">
    <property type="entry name" value="HYDROLASE ALPHA/BETA FOLD FAMILY"/>
    <property type="match status" value="1"/>
</dbReference>
<dbReference type="InterPro" id="IPR050228">
    <property type="entry name" value="Carboxylesterase_BioH"/>
</dbReference>
<keyword evidence="3" id="KW-1185">Reference proteome</keyword>
<organism evidence="2 3">
    <name type="scientific">Comamonas nitrativorans</name>
    <dbReference type="NCBI Taxonomy" id="108437"/>
    <lineage>
        <taxon>Bacteria</taxon>
        <taxon>Pseudomonadati</taxon>
        <taxon>Pseudomonadota</taxon>
        <taxon>Betaproteobacteria</taxon>
        <taxon>Burkholderiales</taxon>
        <taxon>Comamonadaceae</taxon>
        <taxon>Comamonas</taxon>
    </lineage>
</organism>
<gene>
    <name evidence="2" type="ORF">ACFO3A_00060</name>
</gene>
<protein>
    <submittedName>
        <fullName evidence="2">Alpha/beta fold hydrolase</fullName>
    </submittedName>
</protein>
<evidence type="ECO:0000313" key="2">
    <source>
        <dbReference type="EMBL" id="MFC4620613.1"/>
    </source>
</evidence>
<dbReference type="Proteomes" id="UP001595967">
    <property type="component" value="Unassembled WGS sequence"/>
</dbReference>
<dbReference type="InterPro" id="IPR029058">
    <property type="entry name" value="AB_hydrolase_fold"/>
</dbReference>
<dbReference type="PANTHER" id="PTHR43194:SF5">
    <property type="entry name" value="PIMELOYL-[ACYL-CARRIER PROTEIN] METHYL ESTER ESTERASE"/>
    <property type="match status" value="1"/>
</dbReference>
<dbReference type="InterPro" id="IPR000639">
    <property type="entry name" value="Epox_hydrolase-like"/>
</dbReference>
<evidence type="ECO:0000313" key="3">
    <source>
        <dbReference type="Proteomes" id="UP001595967"/>
    </source>
</evidence>
<dbReference type="Gene3D" id="3.40.50.1820">
    <property type="entry name" value="alpha/beta hydrolase"/>
    <property type="match status" value="1"/>
</dbReference>
<dbReference type="PRINTS" id="PR00111">
    <property type="entry name" value="ABHYDROLASE"/>
</dbReference>
<dbReference type="SUPFAM" id="SSF53474">
    <property type="entry name" value="alpha/beta-Hydrolases"/>
    <property type="match status" value="1"/>
</dbReference>
<name>A0ABV9GUC8_9BURK</name>
<dbReference type="RefSeq" id="WP_377722896.1">
    <property type="nucleotide sequence ID" value="NZ_JBHSEW010000001.1"/>
</dbReference>
<dbReference type="InterPro" id="IPR000073">
    <property type="entry name" value="AB_hydrolase_1"/>
</dbReference>
<keyword evidence="2" id="KW-0378">Hydrolase</keyword>
<evidence type="ECO:0000259" key="1">
    <source>
        <dbReference type="Pfam" id="PF00561"/>
    </source>
</evidence>
<proteinExistence type="predicted"/>
<dbReference type="GO" id="GO:0016787">
    <property type="term" value="F:hydrolase activity"/>
    <property type="evidence" value="ECO:0007669"/>
    <property type="project" value="UniProtKB-KW"/>
</dbReference>
<dbReference type="PRINTS" id="PR00412">
    <property type="entry name" value="EPOXHYDRLASE"/>
</dbReference>
<reference evidence="3" key="1">
    <citation type="journal article" date="2019" name="Int. J. Syst. Evol. Microbiol.">
        <title>The Global Catalogue of Microorganisms (GCM) 10K type strain sequencing project: providing services to taxonomists for standard genome sequencing and annotation.</title>
        <authorList>
            <consortium name="The Broad Institute Genomics Platform"/>
            <consortium name="The Broad Institute Genome Sequencing Center for Infectious Disease"/>
            <person name="Wu L."/>
            <person name="Ma J."/>
        </authorList>
    </citation>
    <scope>NUCLEOTIDE SEQUENCE [LARGE SCALE GENOMIC DNA]</scope>
    <source>
        <strain evidence="3">JCM 11650</strain>
    </source>
</reference>
<feature type="domain" description="AB hydrolase-1" evidence="1">
    <location>
        <begin position="69"/>
        <end position="183"/>
    </location>
</feature>
<sequence>MVEAEDFSALPWDGPAQDYAAVAAGKVIPPEVAQWQARAQRVTFAHAGGVLTAHHWPAAPAPGHLHRAPVVLLHGGSGSWTHWLRMLGPLTQAGHAVWALDLPGFGSSDPLPDQQDADDMLPLLAASLQHWLPGQAVQIMGFSLGGMTAALLAAAYPALVRQLVLVGPPGLGLRDKPIYRLKGWRHLADPVEQLRCHRYNLGALMLADARQIDRATLALHTANVQRDRLPRRRLASTDILRQTLPRLACPVQAVYGQEDVLYRGLWPQAAACFNGRLQLIAGAGHWVQYEQPGAFAATVLPMLL</sequence>